<feature type="binding site" evidence="14">
    <location>
        <position position="153"/>
    </location>
    <ligand>
        <name>substrate</name>
    </ligand>
</feature>
<evidence type="ECO:0000256" key="13">
    <source>
        <dbReference type="ARBA" id="ARBA00023304"/>
    </source>
</evidence>
<keyword evidence="13 14" id="KW-0100">Branched-chain amino acid biosynthesis</keyword>
<dbReference type="GO" id="GO:0051287">
    <property type="term" value="F:NAD binding"/>
    <property type="evidence" value="ECO:0007669"/>
    <property type="project" value="InterPro"/>
</dbReference>
<comment type="cofactor">
    <cofactor evidence="2">
        <name>Mn(2+)</name>
        <dbReference type="ChEBI" id="CHEBI:29035"/>
    </cofactor>
</comment>
<evidence type="ECO:0000256" key="12">
    <source>
        <dbReference type="ARBA" id="ARBA00023211"/>
    </source>
</evidence>
<dbReference type="EC" id="1.1.1.85" evidence="14"/>
<evidence type="ECO:0000256" key="11">
    <source>
        <dbReference type="ARBA" id="ARBA00023027"/>
    </source>
</evidence>
<dbReference type="HAMAP" id="MF_01033">
    <property type="entry name" value="LeuB_type1"/>
    <property type="match status" value="1"/>
</dbReference>
<feature type="binding site" evidence="14">
    <location>
        <position position="115"/>
    </location>
    <ligand>
        <name>substrate</name>
    </ligand>
</feature>
<evidence type="ECO:0000256" key="2">
    <source>
        <dbReference type="ARBA" id="ARBA00001936"/>
    </source>
</evidence>
<feature type="site" description="Important for catalysis" evidence="14">
    <location>
        <position position="211"/>
    </location>
</feature>
<evidence type="ECO:0000256" key="7">
    <source>
        <dbReference type="ARBA" id="ARBA00022605"/>
    </source>
</evidence>
<comment type="function">
    <text evidence="14 15">Catalyzes the oxidation of 3-carboxy-2-hydroxy-4-methylpentanoate (3-isopropylmalate) to 3-carboxy-4-methyl-2-oxopentanoate. The product decarboxylates to 4-methyl-2 oxopentanoate.</text>
</comment>
<feature type="binding site" evidence="14">
    <location>
        <position position="272"/>
    </location>
    <ligand>
        <name>Mg(2+)</name>
        <dbReference type="ChEBI" id="CHEBI:18420"/>
    </ligand>
</feature>
<evidence type="ECO:0000256" key="8">
    <source>
        <dbReference type="ARBA" id="ARBA00022723"/>
    </source>
</evidence>
<keyword evidence="10 14" id="KW-0560">Oxidoreductase</keyword>
<gene>
    <name evidence="14" type="primary">leuB</name>
    <name evidence="17" type="ORF">SAMN05216337_105525</name>
</gene>
<evidence type="ECO:0000256" key="1">
    <source>
        <dbReference type="ARBA" id="ARBA00000624"/>
    </source>
</evidence>
<evidence type="ECO:0000256" key="15">
    <source>
        <dbReference type="RuleBase" id="RU004445"/>
    </source>
</evidence>
<comment type="caution">
    <text evidence="14">Lacks conserved residue(s) required for the propagation of feature annotation.</text>
</comment>
<organism evidence="17 18">
    <name type="scientific">Bradyrhizobium brasilense</name>
    <dbReference type="NCBI Taxonomy" id="1419277"/>
    <lineage>
        <taxon>Bacteria</taxon>
        <taxon>Pseudomonadati</taxon>
        <taxon>Pseudomonadota</taxon>
        <taxon>Alphaproteobacteria</taxon>
        <taxon>Hyphomicrobiales</taxon>
        <taxon>Nitrobacteraceae</taxon>
        <taxon>Bradyrhizobium</taxon>
    </lineage>
</organism>
<dbReference type="NCBIfam" id="TIGR00169">
    <property type="entry name" value="leuB"/>
    <property type="match status" value="1"/>
</dbReference>
<dbReference type="InterPro" id="IPR024084">
    <property type="entry name" value="IsoPropMal-DH-like_dom"/>
</dbReference>
<dbReference type="PROSITE" id="PS00470">
    <property type="entry name" value="IDH_IMDH"/>
    <property type="match status" value="1"/>
</dbReference>
<proteinExistence type="inferred from homology"/>
<feature type="binding site" evidence="14">
    <location>
        <position position="268"/>
    </location>
    <ligand>
        <name>Mg(2+)</name>
        <dbReference type="ChEBI" id="CHEBI:18420"/>
    </ligand>
</feature>
<dbReference type="GO" id="GO:0005829">
    <property type="term" value="C:cytosol"/>
    <property type="evidence" value="ECO:0007669"/>
    <property type="project" value="TreeGrafter"/>
</dbReference>
<feature type="site" description="Important for catalysis" evidence="14">
    <location>
        <position position="160"/>
    </location>
</feature>
<keyword evidence="12 14" id="KW-0464">Manganese</keyword>
<evidence type="ECO:0000256" key="14">
    <source>
        <dbReference type="HAMAP-Rule" id="MF_01033"/>
    </source>
</evidence>
<evidence type="ECO:0000313" key="17">
    <source>
        <dbReference type="EMBL" id="SDF42199.1"/>
    </source>
</evidence>
<feature type="domain" description="Isopropylmalate dehydrogenase-like" evidence="16">
    <location>
        <begin position="23"/>
        <end position="378"/>
    </location>
</feature>
<comment type="subunit">
    <text evidence="5 14 15">Homodimer.</text>
</comment>
<dbReference type="Gene3D" id="3.40.718.10">
    <property type="entry name" value="Isopropylmalate Dehydrogenase"/>
    <property type="match status" value="1"/>
</dbReference>
<evidence type="ECO:0000256" key="3">
    <source>
        <dbReference type="ARBA" id="ARBA00004762"/>
    </source>
</evidence>
<evidence type="ECO:0000256" key="10">
    <source>
        <dbReference type="ARBA" id="ARBA00023002"/>
    </source>
</evidence>
<dbReference type="FunFam" id="3.40.718.10:FF:000006">
    <property type="entry name" value="3-isopropylmalate dehydrogenase"/>
    <property type="match status" value="1"/>
</dbReference>
<evidence type="ECO:0000256" key="4">
    <source>
        <dbReference type="ARBA" id="ARBA00008319"/>
    </source>
</evidence>
<comment type="similarity">
    <text evidence="4 14">Belongs to the isocitrate and isopropylmalate dehydrogenases family. LeuB type 1 subfamily.</text>
</comment>
<evidence type="ECO:0000256" key="5">
    <source>
        <dbReference type="ARBA" id="ARBA00011738"/>
    </source>
</evidence>
<feature type="binding site" evidence="14">
    <location>
        <begin position="307"/>
        <end position="319"/>
    </location>
    <ligand>
        <name>NAD(+)</name>
        <dbReference type="ChEBI" id="CHEBI:57540"/>
    </ligand>
</feature>
<comment type="cofactor">
    <cofactor evidence="14 15">
        <name>Mg(2+)</name>
        <dbReference type="ChEBI" id="CHEBI:18420"/>
    </cofactor>
    <cofactor evidence="14 15">
        <name>Mn(2+)</name>
        <dbReference type="ChEBI" id="CHEBI:29035"/>
    </cofactor>
    <text evidence="14 15">Binds 1 Mg(2+) or Mn(2+) ion per subunit.</text>
</comment>
<dbReference type="Pfam" id="PF00180">
    <property type="entry name" value="Iso_dh"/>
    <property type="match status" value="1"/>
</dbReference>
<keyword evidence="9 14" id="KW-0460">Magnesium</keyword>
<dbReference type="PANTHER" id="PTHR42979">
    <property type="entry name" value="3-ISOPROPYLMALATE DEHYDROGENASE"/>
    <property type="match status" value="1"/>
</dbReference>
<keyword evidence="6 14" id="KW-0432">Leucine biosynthesis</keyword>
<dbReference type="UniPathway" id="UPA00048">
    <property type="reaction ID" value="UER00072"/>
</dbReference>
<accession>A0A1G7KZM0</accession>
<comment type="subcellular location">
    <subcellularLocation>
        <location evidence="14">Cytoplasm</location>
    </subcellularLocation>
</comment>
<feature type="binding site" evidence="14">
    <location>
        <position position="244"/>
    </location>
    <ligand>
        <name>Mg(2+)</name>
        <dbReference type="ChEBI" id="CHEBI:18420"/>
    </ligand>
</feature>
<feature type="binding site" evidence="14">
    <location>
        <position position="125"/>
    </location>
    <ligand>
        <name>substrate</name>
    </ligand>
</feature>
<evidence type="ECO:0000256" key="6">
    <source>
        <dbReference type="ARBA" id="ARBA00022430"/>
    </source>
</evidence>
<reference evidence="17 18" key="1">
    <citation type="submission" date="2016-10" db="EMBL/GenBank/DDBJ databases">
        <authorList>
            <person name="de Groot N.N."/>
        </authorList>
    </citation>
    <scope>NUCLEOTIDE SEQUENCE [LARGE SCALE GENOMIC DNA]</scope>
    <source>
        <strain evidence="17 18">R5</strain>
    </source>
</reference>
<keyword evidence="7 14" id="KW-0028">Amino-acid biosynthesis</keyword>
<comment type="pathway">
    <text evidence="3 14 15">Amino-acid biosynthesis; L-leucine biosynthesis; L-leucine from 3-methyl-2-oxobutanoate: step 3/4.</text>
</comment>
<keyword evidence="11 14" id="KW-0520">NAD</keyword>
<dbReference type="SMART" id="SM01329">
    <property type="entry name" value="Iso_dh"/>
    <property type="match status" value="1"/>
</dbReference>
<evidence type="ECO:0000313" key="18">
    <source>
        <dbReference type="Proteomes" id="UP000199245"/>
    </source>
</evidence>
<dbReference type="GO" id="GO:0003862">
    <property type="term" value="F:3-isopropylmalate dehydrogenase activity"/>
    <property type="evidence" value="ECO:0007669"/>
    <property type="project" value="UniProtKB-UniRule"/>
</dbReference>
<feature type="binding site" evidence="14">
    <location>
        <position position="244"/>
    </location>
    <ligand>
        <name>substrate</name>
    </ligand>
</feature>
<dbReference type="Proteomes" id="UP000199245">
    <property type="component" value="Unassembled WGS sequence"/>
</dbReference>
<comment type="catalytic activity">
    <reaction evidence="1 14 15">
        <text>(2R,3S)-3-isopropylmalate + NAD(+) = 4-methyl-2-oxopentanoate + CO2 + NADH</text>
        <dbReference type="Rhea" id="RHEA:32271"/>
        <dbReference type="ChEBI" id="CHEBI:16526"/>
        <dbReference type="ChEBI" id="CHEBI:17865"/>
        <dbReference type="ChEBI" id="CHEBI:35121"/>
        <dbReference type="ChEBI" id="CHEBI:57540"/>
        <dbReference type="ChEBI" id="CHEBI:57945"/>
        <dbReference type="EC" id="1.1.1.85"/>
    </reaction>
</comment>
<dbReference type="InterPro" id="IPR019818">
    <property type="entry name" value="IsoCit/isopropylmalate_DH_CS"/>
</dbReference>
<dbReference type="SUPFAM" id="SSF53659">
    <property type="entry name" value="Isocitrate/Isopropylmalate dehydrogenase-like"/>
    <property type="match status" value="1"/>
</dbReference>
<dbReference type="PANTHER" id="PTHR42979:SF1">
    <property type="entry name" value="3-ISOPROPYLMALATE DEHYDROGENASE"/>
    <property type="match status" value="1"/>
</dbReference>
<evidence type="ECO:0000259" key="16">
    <source>
        <dbReference type="SMART" id="SM01329"/>
    </source>
</evidence>
<name>A0A1G7KZM0_9BRAD</name>
<keyword evidence="14" id="KW-0963">Cytoplasm</keyword>
<sequence length="391" mass="42062">MDSFDNDTRFKDTGMSTQSNMVKVAVVGGEGIGPEVTAQSRRVLDWFAAKRGVPMTLREAQYGLIPYLATGKVLPEDTAEAMDEADAILWGATGGPETTEVPAAARKAGSLLGLRSKYDLYANLRPIVASPALSASAPLKAEVLDGVDFVIIRELTSGIYFGEPRGIETLPDGQRRGFNTEQYTTNQIRRVARSAFELARTRRNKVCSVDKANVLETSVVWREEVIKLHKEEFSDIELTHLYVDNAAMQIVREPRQFDVMVTGNIFGDILSDCAAMASGSLGMLPSASLGPVDRFGRRKALYEPVHGSAPDIAGKGIANPLGSILSVAMLLRLTLNRPEDADLLEKAVQTALASGARTADIAEAGAKKLSTVQMGDAVLGALDRISAKEHA</sequence>
<protein>
    <recommendedName>
        <fullName evidence="14">3-isopropylmalate dehydrogenase</fullName>
        <ecNumber evidence="14">1.1.1.85</ecNumber>
    </recommendedName>
    <alternativeName>
        <fullName evidence="14">3-IPM-DH</fullName>
    </alternativeName>
    <alternativeName>
        <fullName evidence="14">Beta-IPM dehydrogenase</fullName>
        <shortName evidence="14">IMDH</shortName>
    </alternativeName>
</protein>
<dbReference type="GO" id="GO:0000287">
    <property type="term" value="F:magnesium ion binding"/>
    <property type="evidence" value="ECO:0007669"/>
    <property type="project" value="InterPro"/>
</dbReference>
<keyword evidence="8 14" id="KW-0479">Metal-binding</keyword>
<dbReference type="InterPro" id="IPR004429">
    <property type="entry name" value="Isopropylmalate_DH"/>
</dbReference>
<dbReference type="EMBL" id="FMZW01000055">
    <property type="protein sequence ID" value="SDF42199.1"/>
    <property type="molecule type" value="Genomic_DNA"/>
</dbReference>
<dbReference type="GO" id="GO:0009098">
    <property type="term" value="P:L-leucine biosynthetic process"/>
    <property type="evidence" value="ECO:0007669"/>
    <property type="project" value="UniProtKB-UniRule"/>
</dbReference>
<dbReference type="AlphaFoldDB" id="A0A1G7KZM0"/>
<evidence type="ECO:0000256" key="9">
    <source>
        <dbReference type="ARBA" id="ARBA00022842"/>
    </source>
</evidence>